<sequence>MPDRRTNPKAKQEVPEAPIDPHAKDMVDQAFAECGFEDYAGTMHVGKISQDTRLQARKERENLVAEQSKQQKEKQKEKQTEKEKEKVKSP</sequence>
<name>A0A9W9GDR1_9EURO</name>
<keyword evidence="3" id="KW-1185">Reference proteome</keyword>
<reference evidence="2" key="2">
    <citation type="journal article" date="2023" name="IMA Fungus">
        <title>Comparative genomic study of the Penicillium genus elucidates a diverse pangenome and 15 lateral gene transfer events.</title>
        <authorList>
            <person name="Petersen C."/>
            <person name="Sorensen T."/>
            <person name="Nielsen M.R."/>
            <person name="Sondergaard T.E."/>
            <person name="Sorensen J.L."/>
            <person name="Fitzpatrick D.A."/>
            <person name="Frisvad J.C."/>
            <person name="Nielsen K.L."/>
        </authorList>
    </citation>
    <scope>NUCLEOTIDE SEQUENCE</scope>
    <source>
        <strain evidence="2">IBT 30069</strain>
    </source>
</reference>
<dbReference type="AlphaFoldDB" id="A0A9W9GDR1"/>
<feature type="region of interest" description="Disordered" evidence="1">
    <location>
        <begin position="53"/>
        <end position="90"/>
    </location>
</feature>
<comment type="caution">
    <text evidence="2">The sequence shown here is derived from an EMBL/GenBank/DDBJ whole genome shotgun (WGS) entry which is preliminary data.</text>
</comment>
<accession>A0A9W9GDR1</accession>
<proteinExistence type="predicted"/>
<protein>
    <submittedName>
        <fullName evidence="2">Uncharacterized protein</fullName>
    </submittedName>
</protein>
<reference evidence="2" key="1">
    <citation type="submission" date="2022-11" db="EMBL/GenBank/DDBJ databases">
        <authorList>
            <person name="Petersen C."/>
        </authorList>
    </citation>
    <scope>NUCLEOTIDE SEQUENCE</scope>
    <source>
        <strain evidence="2">IBT 30069</strain>
    </source>
</reference>
<evidence type="ECO:0000313" key="3">
    <source>
        <dbReference type="Proteomes" id="UP001149165"/>
    </source>
</evidence>
<feature type="region of interest" description="Disordered" evidence="1">
    <location>
        <begin position="1"/>
        <end position="26"/>
    </location>
</feature>
<dbReference type="EMBL" id="JAPQKH010000001">
    <property type="protein sequence ID" value="KAJ5116936.1"/>
    <property type="molecule type" value="Genomic_DNA"/>
</dbReference>
<feature type="compositionally biased region" description="Basic and acidic residues" evidence="1">
    <location>
        <begin position="54"/>
        <end position="90"/>
    </location>
</feature>
<evidence type="ECO:0000256" key="1">
    <source>
        <dbReference type="SAM" id="MobiDB-lite"/>
    </source>
</evidence>
<gene>
    <name evidence="2" type="ORF">N7456_001284</name>
</gene>
<organism evidence="2 3">
    <name type="scientific">Penicillium angulare</name>
    <dbReference type="NCBI Taxonomy" id="116970"/>
    <lineage>
        <taxon>Eukaryota</taxon>
        <taxon>Fungi</taxon>
        <taxon>Dikarya</taxon>
        <taxon>Ascomycota</taxon>
        <taxon>Pezizomycotina</taxon>
        <taxon>Eurotiomycetes</taxon>
        <taxon>Eurotiomycetidae</taxon>
        <taxon>Eurotiales</taxon>
        <taxon>Aspergillaceae</taxon>
        <taxon>Penicillium</taxon>
    </lineage>
</organism>
<evidence type="ECO:0000313" key="2">
    <source>
        <dbReference type="EMBL" id="KAJ5116936.1"/>
    </source>
</evidence>
<dbReference type="Proteomes" id="UP001149165">
    <property type="component" value="Unassembled WGS sequence"/>
</dbReference>